<organism evidence="1 2">
    <name type="scientific">Leishmania tarentolae</name>
    <name type="common">Sauroleishmania tarentolae</name>
    <dbReference type="NCBI Taxonomy" id="5689"/>
    <lineage>
        <taxon>Eukaryota</taxon>
        <taxon>Discoba</taxon>
        <taxon>Euglenozoa</taxon>
        <taxon>Kinetoplastea</taxon>
        <taxon>Metakinetoplastina</taxon>
        <taxon>Trypanosomatida</taxon>
        <taxon>Trypanosomatidae</taxon>
        <taxon>Leishmaniinae</taxon>
        <taxon>Leishmania</taxon>
        <taxon>lizard Leishmania</taxon>
    </lineage>
</organism>
<dbReference type="SUPFAM" id="SSF53067">
    <property type="entry name" value="Actin-like ATPase domain"/>
    <property type="match status" value="1"/>
</dbReference>
<dbReference type="EMBL" id="BLBS01000019">
    <property type="protein sequence ID" value="GET87325.1"/>
    <property type="molecule type" value="Genomic_DNA"/>
</dbReference>
<evidence type="ECO:0000313" key="2">
    <source>
        <dbReference type="Proteomes" id="UP000419144"/>
    </source>
</evidence>
<dbReference type="FunFam" id="3.30.420.40:FF:000058">
    <property type="entry name" value="Putative actin-related protein 5"/>
    <property type="match status" value="1"/>
</dbReference>
<accession>A0A640KE19</accession>
<dbReference type="OrthoDB" id="421448at2759"/>
<reference evidence="1" key="1">
    <citation type="submission" date="2019-11" db="EMBL/GenBank/DDBJ databases">
        <title>Leishmania tarentolae CDS.</title>
        <authorList>
            <person name="Goto Y."/>
            <person name="Yamagishi J."/>
        </authorList>
    </citation>
    <scope>NUCLEOTIDE SEQUENCE [LARGE SCALE GENOMIC DNA]</scope>
    <source>
        <strain evidence="1">Parrot Tar II</strain>
    </source>
</reference>
<evidence type="ECO:0000313" key="1">
    <source>
        <dbReference type="EMBL" id="GET87325.1"/>
    </source>
</evidence>
<protein>
    <submittedName>
        <fullName evidence="1">Actin-related protein 3, putative</fullName>
    </submittedName>
</protein>
<name>A0A640KE19_LEITA</name>
<dbReference type="VEuPathDB" id="TriTrypDB:LtaPh_1513000"/>
<keyword evidence="2" id="KW-1185">Reference proteome</keyword>
<comment type="caution">
    <text evidence="1">The sequence shown here is derived from an EMBL/GenBank/DDBJ whole genome shotgun (WGS) entry which is preliminary data.</text>
</comment>
<dbReference type="AlphaFoldDB" id="A0A640KE19"/>
<proteinExistence type="predicted"/>
<dbReference type="Proteomes" id="UP000419144">
    <property type="component" value="Unassembled WGS sequence"/>
</dbReference>
<gene>
    <name evidence="1" type="ORF">LtaPh_1513000</name>
</gene>
<sequence>MADAVCHFPVAGQNITPYVLKRLRERKLGIEVERVTVHYGYTADDIARAEWDFSLLCGSPHGSAIAHRVPVLSRRWVRALPRARDDVFQPELLARTVGGRCTQMSSSRAATRALLTLRNACFDGQRRALDERAAVVMLASGGTLGRQTKYEVNVRGHSQATDAVWRGASLFAASPEFARAAVPREMYMECGAAVMRPAPHLAQQCNRVDRPCIRLPYALGVYQI</sequence>
<dbReference type="InterPro" id="IPR043129">
    <property type="entry name" value="ATPase_NBD"/>
</dbReference>